<keyword evidence="5 6" id="KW-0472">Membrane</keyword>
<evidence type="ECO:0000256" key="6">
    <source>
        <dbReference type="SAM" id="Phobius"/>
    </source>
</evidence>
<feature type="transmembrane region" description="Helical" evidence="6">
    <location>
        <begin position="12"/>
        <end position="31"/>
    </location>
</feature>
<keyword evidence="4 6" id="KW-1133">Transmembrane helix</keyword>
<dbReference type="SUPFAM" id="SSF103481">
    <property type="entry name" value="Multidrug resistance efflux transporter EmrE"/>
    <property type="match status" value="2"/>
</dbReference>
<feature type="domain" description="EamA" evidence="7">
    <location>
        <begin position="160"/>
        <end position="293"/>
    </location>
</feature>
<feature type="transmembrane region" description="Helical" evidence="6">
    <location>
        <begin position="252"/>
        <end position="271"/>
    </location>
</feature>
<dbReference type="InterPro" id="IPR037185">
    <property type="entry name" value="EmrE-like"/>
</dbReference>
<evidence type="ECO:0000256" key="2">
    <source>
        <dbReference type="ARBA" id="ARBA00007362"/>
    </source>
</evidence>
<dbReference type="Gene3D" id="1.10.3730.20">
    <property type="match status" value="1"/>
</dbReference>
<keyword evidence="3 6" id="KW-0812">Transmembrane</keyword>
<dbReference type="GO" id="GO:0016020">
    <property type="term" value="C:membrane"/>
    <property type="evidence" value="ECO:0007669"/>
    <property type="project" value="UniProtKB-SubCell"/>
</dbReference>
<evidence type="ECO:0000313" key="8">
    <source>
        <dbReference type="EMBL" id="HJB13751.1"/>
    </source>
</evidence>
<evidence type="ECO:0000259" key="7">
    <source>
        <dbReference type="Pfam" id="PF00892"/>
    </source>
</evidence>
<dbReference type="Pfam" id="PF00892">
    <property type="entry name" value="EamA"/>
    <property type="match status" value="2"/>
</dbReference>
<dbReference type="InterPro" id="IPR050638">
    <property type="entry name" value="AA-Vitamin_Transporters"/>
</dbReference>
<comment type="similarity">
    <text evidence="2">Belongs to the EamA transporter family.</text>
</comment>
<feature type="transmembrane region" description="Helical" evidence="6">
    <location>
        <begin position="277"/>
        <end position="293"/>
    </location>
</feature>
<evidence type="ECO:0000313" key="9">
    <source>
        <dbReference type="Proteomes" id="UP000823824"/>
    </source>
</evidence>
<comment type="caution">
    <text evidence="8">The sequence shown here is derived from an EMBL/GenBank/DDBJ whole genome shotgun (WGS) entry which is preliminary data.</text>
</comment>
<evidence type="ECO:0000256" key="5">
    <source>
        <dbReference type="ARBA" id="ARBA00023136"/>
    </source>
</evidence>
<dbReference type="Proteomes" id="UP000823824">
    <property type="component" value="Unassembled WGS sequence"/>
</dbReference>
<feature type="transmembrane region" description="Helical" evidence="6">
    <location>
        <begin position="75"/>
        <end position="97"/>
    </location>
</feature>
<dbReference type="InterPro" id="IPR000620">
    <property type="entry name" value="EamA_dom"/>
</dbReference>
<reference evidence="8" key="2">
    <citation type="submission" date="2021-04" db="EMBL/GenBank/DDBJ databases">
        <authorList>
            <person name="Gilroy R."/>
        </authorList>
    </citation>
    <scope>NUCLEOTIDE SEQUENCE</scope>
    <source>
        <strain evidence="8">ChiBcec18-1249</strain>
    </source>
</reference>
<name>A0A9D2LJN0_9FIRM</name>
<accession>A0A9D2LJN0</accession>
<comment type="subcellular location">
    <subcellularLocation>
        <location evidence="1">Membrane</location>
        <topology evidence="1">Multi-pass membrane protein</topology>
    </subcellularLocation>
</comment>
<feature type="transmembrane region" description="Helical" evidence="6">
    <location>
        <begin position="190"/>
        <end position="207"/>
    </location>
</feature>
<evidence type="ECO:0000256" key="4">
    <source>
        <dbReference type="ARBA" id="ARBA00022989"/>
    </source>
</evidence>
<dbReference type="PANTHER" id="PTHR32322">
    <property type="entry name" value="INNER MEMBRANE TRANSPORTER"/>
    <property type="match status" value="1"/>
</dbReference>
<feature type="domain" description="EamA" evidence="7">
    <location>
        <begin position="16"/>
        <end position="147"/>
    </location>
</feature>
<dbReference type="AlphaFoldDB" id="A0A9D2LJN0"/>
<organism evidence="8 9">
    <name type="scientific">Candidatus Oscillibacter excrementigallinarum</name>
    <dbReference type="NCBI Taxonomy" id="2838716"/>
    <lineage>
        <taxon>Bacteria</taxon>
        <taxon>Bacillati</taxon>
        <taxon>Bacillota</taxon>
        <taxon>Clostridia</taxon>
        <taxon>Eubacteriales</taxon>
        <taxon>Oscillospiraceae</taxon>
        <taxon>Oscillibacter</taxon>
    </lineage>
</organism>
<dbReference type="EMBL" id="DWZJ01000073">
    <property type="protein sequence ID" value="HJB13751.1"/>
    <property type="molecule type" value="Genomic_DNA"/>
</dbReference>
<feature type="transmembrane region" description="Helical" evidence="6">
    <location>
        <begin position="134"/>
        <end position="153"/>
    </location>
</feature>
<protein>
    <submittedName>
        <fullName evidence="8">DMT family transporter</fullName>
    </submittedName>
</protein>
<dbReference type="PANTHER" id="PTHR32322:SF2">
    <property type="entry name" value="EAMA DOMAIN-CONTAINING PROTEIN"/>
    <property type="match status" value="1"/>
</dbReference>
<feature type="transmembrane region" description="Helical" evidence="6">
    <location>
        <begin position="219"/>
        <end position="240"/>
    </location>
</feature>
<evidence type="ECO:0000256" key="3">
    <source>
        <dbReference type="ARBA" id="ARBA00022692"/>
    </source>
</evidence>
<feature type="transmembrane region" description="Helical" evidence="6">
    <location>
        <begin position="103"/>
        <end position="125"/>
    </location>
</feature>
<sequence>MNQTAEQRKSPAGACASILAGAALWGIIGVWNRKLMDAGLSPTSIVVVRNFGGMVLLALFFLLRDRRVFRAKRAHLKYFFGTGVVSVLLFTCCYFTCQQLCSLAVASILLYTAPAIVVILSAILWREPITKRKLLALALTLVGCALVCGVFAGDLTVTVPGILLGLGAGFFYALYSVFGRYALAHYDSMTVTVWTFLFAGPASLVLLRPGEMAAAFARLSSWVLAAGLVVFSTVLPYLLYTRGLSRVEAGRASIMASLEPVVASLTGAVVFGEPLGLMTAAGIVCVLAGVWILR</sequence>
<proteinExistence type="inferred from homology"/>
<reference evidence="8" key="1">
    <citation type="journal article" date="2021" name="PeerJ">
        <title>Extensive microbial diversity within the chicken gut microbiome revealed by metagenomics and culture.</title>
        <authorList>
            <person name="Gilroy R."/>
            <person name="Ravi A."/>
            <person name="Getino M."/>
            <person name="Pursley I."/>
            <person name="Horton D.L."/>
            <person name="Alikhan N.F."/>
            <person name="Baker D."/>
            <person name="Gharbi K."/>
            <person name="Hall N."/>
            <person name="Watson M."/>
            <person name="Adriaenssens E.M."/>
            <person name="Foster-Nyarko E."/>
            <person name="Jarju S."/>
            <person name="Secka A."/>
            <person name="Antonio M."/>
            <person name="Oren A."/>
            <person name="Chaudhuri R.R."/>
            <person name="La Ragione R."/>
            <person name="Hildebrand F."/>
            <person name="Pallen M.J."/>
        </authorList>
    </citation>
    <scope>NUCLEOTIDE SEQUENCE</scope>
    <source>
        <strain evidence="8">ChiBcec18-1249</strain>
    </source>
</reference>
<evidence type="ECO:0000256" key="1">
    <source>
        <dbReference type="ARBA" id="ARBA00004141"/>
    </source>
</evidence>
<gene>
    <name evidence="8" type="ORF">H9787_08565</name>
</gene>
<feature type="transmembrane region" description="Helical" evidence="6">
    <location>
        <begin position="159"/>
        <end position="178"/>
    </location>
</feature>
<feature type="transmembrane region" description="Helical" evidence="6">
    <location>
        <begin position="43"/>
        <end position="63"/>
    </location>
</feature>